<protein>
    <recommendedName>
        <fullName evidence="9">Radical SAM core domain-containing protein</fullName>
    </recommendedName>
</protein>
<reference evidence="8" key="1">
    <citation type="journal article" date="2015" name="Nature">
        <title>Complex archaea that bridge the gap between prokaryotes and eukaryotes.</title>
        <authorList>
            <person name="Spang A."/>
            <person name="Saw J.H."/>
            <person name="Jorgensen S.L."/>
            <person name="Zaremba-Niedzwiedzka K."/>
            <person name="Martijn J."/>
            <person name="Lind A.E."/>
            <person name="van Eijk R."/>
            <person name="Schleper C."/>
            <person name="Guy L."/>
            <person name="Ettema T.J."/>
        </authorList>
    </citation>
    <scope>NUCLEOTIDE SEQUENCE</scope>
</reference>
<keyword evidence="4" id="KW-0479">Metal-binding</keyword>
<evidence type="ECO:0000313" key="8">
    <source>
        <dbReference type="EMBL" id="KKL50596.1"/>
    </source>
</evidence>
<dbReference type="InterPro" id="IPR013785">
    <property type="entry name" value="Aldolase_TIM"/>
</dbReference>
<evidence type="ECO:0000256" key="6">
    <source>
        <dbReference type="ARBA" id="ARBA00023014"/>
    </source>
</evidence>
<keyword evidence="6" id="KW-0411">Iron-sulfur</keyword>
<sequence>MATCDLCKRRLKVTSRSLGVCRSCIINNFAQTQPYLDRAHESSRREFGLPVSPPRDSSGRLCHFCLNECRIAPQGRGYCGLRRNLAGKIAGGGPQDGNLSWYHDPLPTNCVADWVCPAGSEAGFPAFSYTPGPEYGYNNLAVFYQACTFDCLFCQNWHFRPLALKKGEVSSSCLAAQLDSRTACICYFGGDPTPQLSHALVAARLARLGLRFDLPEPAQDAGRKPAPLGPGMDPAKPPRLR</sequence>
<evidence type="ECO:0000256" key="7">
    <source>
        <dbReference type="SAM" id="MobiDB-lite"/>
    </source>
</evidence>
<evidence type="ECO:0000256" key="5">
    <source>
        <dbReference type="ARBA" id="ARBA00023004"/>
    </source>
</evidence>
<dbReference type="GO" id="GO:0051539">
    <property type="term" value="F:4 iron, 4 sulfur cluster binding"/>
    <property type="evidence" value="ECO:0007669"/>
    <property type="project" value="UniProtKB-KW"/>
</dbReference>
<dbReference type="InterPro" id="IPR034457">
    <property type="entry name" value="Organic_radical-activating"/>
</dbReference>
<keyword evidence="3" id="KW-0949">S-adenosyl-L-methionine</keyword>
<evidence type="ECO:0000256" key="1">
    <source>
        <dbReference type="ARBA" id="ARBA00001966"/>
    </source>
</evidence>
<evidence type="ECO:0008006" key="9">
    <source>
        <dbReference type="Google" id="ProtNLM"/>
    </source>
</evidence>
<dbReference type="PANTHER" id="PTHR30352:SF22">
    <property type="entry name" value="PYRUVATE FORMATE-LYASE ACTIVATING ENZYME HOMOLOG"/>
    <property type="match status" value="1"/>
</dbReference>
<evidence type="ECO:0000256" key="3">
    <source>
        <dbReference type="ARBA" id="ARBA00022691"/>
    </source>
</evidence>
<proteinExistence type="predicted"/>
<keyword evidence="2" id="KW-0004">4Fe-4S</keyword>
<dbReference type="Gene3D" id="3.20.20.70">
    <property type="entry name" value="Aldolase class I"/>
    <property type="match status" value="1"/>
</dbReference>
<feature type="region of interest" description="Disordered" evidence="7">
    <location>
        <begin position="216"/>
        <end position="241"/>
    </location>
</feature>
<dbReference type="GO" id="GO:0003824">
    <property type="term" value="F:catalytic activity"/>
    <property type="evidence" value="ECO:0007669"/>
    <property type="project" value="InterPro"/>
</dbReference>
<dbReference type="InterPro" id="IPR007197">
    <property type="entry name" value="rSAM"/>
</dbReference>
<gene>
    <name evidence="8" type="ORF">LCGC14_2303910</name>
</gene>
<keyword evidence="5" id="KW-0408">Iron</keyword>
<dbReference type="InterPro" id="IPR058240">
    <property type="entry name" value="rSAM_sf"/>
</dbReference>
<evidence type="ECO:0000256" key="4">
    <source>
        <dbReference type="ARBA" id="ARBA00022723"/>
    </source>
</evidence>
<dbReference type="SFLD" id="SFLDS00029">
    <property type="entry name" value="Radical_SAM"/>
    <property type="match status" value="1"/>
</dbReference>
<accession>A0A0F9DA43</accession>
<comment type="cofactor">
    <cofactor evidence="1">
        <name>[4Fe-4S] cluster</name>
        <dbReference type="ChEBI" id="CHEBI:49883"/>
    </cofactor>
</comment>
<dbReference type="GO" id="GO:0046872">
    <property type="term" value="F:metal ion binding"/>
    <property type="evidence" value="ECO:0007669"/>
    <property type="project" value="UniProtKB-KW"/>
</dbReference>
<comment type="caution">
    <text evidence="8">The sequence shown here is derived from an EMBL/GenBank/DDBJ whole genome shotgun (WGS) entry which is preliminary data.</text>
</comment>
<evidence type="ECO:0000256" key="2">
    <source>
        <dbReference type="ARBA" id="ARBA00022485"/>
    </source>
</evidence>
<dbReference type="SUPFAM" id="SSF102114">
    <property type="entry name" value="Radical SAM enzymes"/>
    <property type="match status" value="1"/>
</dbReference>
<dbReference type="AlphaFoldDB" id="A0A0F9DA43"/>
<organism evidence="8">
    <name type="scientific">marine sediment metagenome</name>
    <dbReference type="NCBI Taxonomy" id="412755"/>
    <lineage>
        <taxon>unclassified sequences</taxon>
        <taxon>metagenomes</taxon>
        <taxon>ecological metagenomes</taxon>
    </lineage>
</organism>
<name>A0A0F9DA43_9ZZZZ</name>
<dbReference type="EMBL" id="LAZR01032542">
    <property type="protein sequence ID" value="KKL50596.1"/>
    <property type="molecule type" value="Genomic_DNA"/>
</dbReference>
<dbReference type="PANTHER" id="PTHR30352">
    <property type="entry name" value="PYRUVATE FORMATE-LYASE-ACTIVATING ENZYME"/>
    <property type="match status" value="1"/>
</dbReference>